<sequence>MTIRTGNALFSGAGFCRVAVTAAVLAAGLAVAGCGGGSAAGEAVPVAQGARDTGTYPNLNIKPEVAAQQFTDAERDAKLKELKAVRDRAAASPGVTTEAADAAALDKLARNHAGDALKQIEGKCDPALDPTCK</sequence>
<comment type="caution">
    <text evidence="2">The sequence shown here is derived from an EMBL/GenBank/DDBJ whole genome shotgun (WGS) entry which is preliminary data.</text>
</comment>
<dbReference type="PROSITE" id="PS51257">
    <property type="entry name" value="PROKAR_LIPOPROTEIN"/>
    <property type="match status" value="1"/>
</dbReference>
<name>A0ABV7K7M9_9HYPH</name>
<feature type="signal peptide" evidence="1">
    <location>
        <begin position="1"/>
        <end position="32"/>
    </location>
</feature>
<feature type="chain" id="PRO_5045416310" description="Secreted protein" evidence="1">
    <location>
        <begin position="33"/>
        <end position="133"/>
    </location>
</feature>
<organism evidence="2 3">
    <name type="scientific">Aquamicrobium soli</name>
    <dbReference type="NCBI Taxonomy" id="1811518"/>
    <lineage>
        <taxon>Bacteria</taxon>
        <taxon>Pseudomonadati</taxon>
        <taxon>Pseudomonadota</taxon>
        <taxon>Alphaproteobacteria</taxon>
        <taxon>Hyphomicrobiales</taxon>
        <taxon>Phyllobacteriaceae</taxon>
        <taxon>Aquamicrobium</taxon>
    </lineage>
</organism>
<dbReference type="RefSeq" id="WP_378218100.1">
    <property type="nucleotide sequence ID" value="NZ_JBHRTK010000002.1"/>
</dbReference>
<keyword evidence="3" id="KW-1185">Reference proteome</keyword>
<dbReference type="Proteomes" id="UP001595583">
    <property type="component" value="Unassembled WGS sequence"/>
</dbReference>
<protein>
    <recommendedName>
        <fullName evidence="4">Secreted protein</fullName>
    </recommendedName>
</protein>
<evidence type="ECO:0000313" key="2">
    <source>
        <dbReference type="EMBL" id="MFC3205019.1"/>
    </source>
</evidence>
<evidence type="ECO:0008006" key="4">
    <source>
        <dbReference type="Google" id="ProtNLM"/>
    </source>
</evidence>
<evidence type="ECO:0000256" key="1">
    <source>
        <dbReference type="SAM" id="SignalP"/>
    </source>
</evidence>
<evidence type="ECO:0000313" key="3">
    <source>
        <dbReference type="Proteomes" id="UP001595583"/>
    </source>
</evidence>
<dbReference type="EMBL" id="JBHRTK010000002">
    <property type="protein sequence ID" value="MFC3205019.1"/>
    <property type="molecule type" value="Genomic_DNA"/>
</dbReference>
<proteinExistence type="predicted"/>
<reference evidence="3" key="1">
    <citation type="journal article" date="2019" name="Int. J. Syst. Evol. Microbiol.">
        <title>The Global Catalogue of Microorganisms (GCM) 10K type strain sequencing project: providing services to taxonomists for standard genome sequencing and annotation.</title>
        <authorList>
            <consortium name="The Broad Institute Genomics Platform"/>
            <consortium name="The Broad Institute Genome Sequencing Center for Infectious Disease"/>
            <person name="Wu L."/>
            <person name="Ma J."/>
        </authorList>
    </citation>
    <scope>NUCLEOTIDE SEQUENCE [LARGE SCALE GENOMIC DNA]</scope>
    <source>
        <strain evidence="3">KCTC 52165</strain>
    </source>
</reference>
<accession>A0ABV7K7M9</accession>
<keyword evidence="1" id="KW-0732">Signal</keyword>
<gene>
    <name evidence="2" type="ORF">ACFOHJ_02250</name>
</gene>